<evidence type="ECO:0000256" key="2">
    <source>
        <dbReference type="ARBA" id="ARBA00009212"/>
    </source>
</evidence>
<dbReference type="GO" id="GO:0015385">
    <property type="term" value="F:sodium:proton antiporter activity"/>
    <property type="evidence" value="ECO:0007669"/>
    <property type="project" value="TreeGrafter"/>
</dbReference>
<dbReference type="AlphaFoldDB" id="A0AA37TQG3"/>
<keyword evidence="6 8" id="KW-1133">Transmembrane helix</keyword>
<dbReference type="EMBL" id="BSPP01000004">
    <property type="protein sequence ID" value="GLS85792.1"/>
    <property type="molecule type" value="Genomic_DNA"/>
</dbReference>
<dbReference type="RefSeq" id="WP_284324014.1">
    <property type="nucleotide sequence ID" value="NZ_BSPP01000004.1"/>
</dbReference>
<dbReference type="NCBIfam" id="NF004812">
    <property type="entry name" value="PRK06161.1"/>
    <property type="match status" value="1"/>
</dbReference>
<reference evidence="9 10" key="1">
    <citation type="journal article" date="2014" name="Int. J. Syst. Evol. Microbiol.">
        <title>Complete genome sequence of Corynebacterium casei LMG S-19264T (=DSM 44701T), isolated from a smear-ripened cheese.</title>
        <authorList>
            <consortium name="US DOE Joint Genome Institute (JGI-PGF)"/>
            <person name="Walter F."/>
            <person name="Albersmeier A."/>
            <person name="Kalinowski J."/>
            <person name="Ruckert C."/>
        </authorList>
    </citation>
    <scope>NUCLEOTIDE SEQUENCE [LARGE SCALE GENOMIC DNA]</scope>
    <source>
        <strain evidence="9 10">NBRC 111766</strain>
    </source>
</reference>
<dbReference type="PANTHER" id="PTHR34702:SF1">
    <property type="entry name" value="NA(+)_H(+) ANTIPORTER SUBUNIT F"/>
    <property type="match status" value="1"/>
</dbReference>
<evidence type="ECO:0000256" key="8">
    <source>
        <dbReference type="SAM" id="Phobius"/>
    </source>
</evidence>
<dbReference type="GO" id="GO:0005886">
    <property type="term" value="C:plasma membrane"/>
    <property type="evidence" value="ECO:0007669"/>
    <property type="project" value="UniProtKB-SubCell"/>
</dbReference>
<comment type="subcellular location">
    <subcellularLocation>
        <location evidence="1">Cell membrane</location>
        <topology evidence="1">Multi-pass membrane protein</topology>
    </subcellularLocation>
</comment>
<evidence type="ECO:0000256" key="1">
    <source>
        <dbReference type="ARBA" id="ARBA00004651"/>
    </source>
</evidence>
<evidence type="ECO:0000256" key="4">
    <source>
        <dbReference type="ARBA" id="ARBA00022475"/>
    </source>
</evidence>
<evidence type="ECO:0000256" key="5">
    <source>
        <dbReference type="ARBA" id="ARBA00022692"/>
    </source>
</evidence>
<evidence type="ECO:0000313" key="9">
    <source>
        <dbReference type="EMBL" id="GLS85792.1"/>
    </source>
</evidence>
<comment type="similarity">
    <text evidence="2">Belongs to the CPA3 antiporters (TC 2.A.63) subunit F family.</text>
</comment>
<evidence type="ECO:0000256" key="6">
    <source>
        <dbReference type="ARBA" id="ARBA00022989"/>
    </source>
</evidence>
<protein>
    <submittedName>
        <fullName evidence="9">K+/H+ antiporter subunit F</fullName>
    </submittedName>
</protein>
<evidence type="ECO:0000256" key="3">
    <source>
        <dbReference type="ARBA" id="ARBA00022448"/>
    </source>
</evidence>
<evidence type="ECO:0000313" key="10">
    <source>
        <dbReference type="Proteomes" id="UP001157355"/>
    </source>
</evidence>
<keyword evidence="7 8" id="KW-0472">Membrane</keyword>
<evidence type="ECO:0000256" key="7">
    <source>
        <dbReference type="ARBA" id="ARBA00023136"/>
    </source>
</evidence>
<feature type="transmembrane region" description="Helical" evidence="8">
    <location>
        <begin position="6"/>
        <end position="22"/>
    </location>
</feature>
<dbReference type="PANTHER" id="PTHR34702">
    <property type="entry name" value="NA(+)/H(+) ANTIPORTER SUBUNIT F1"/>
    <property type="match status" value="1"/>
</dbReference>
<accession>A0AA37TQG3</accession>
<dbReference type="InterPro" id="IPR007208">
    <property type="entry name" value="MrpF/PhaF-like"/>
</dbReference>
<feature type="transmembrane region" description="Helical" evidence="8">
    <location>
        <begin position="34"/>
        <end position="53"/>
    </location>
</feature>
<name>A0AA37TQG3_9RHOB</name>
<keyword evidence="3" id="KW-0813">Transport</keyword>
<organism evidence="9 10">
    <name type="scientific">Cypionkella aquatica</name>
    <dbReference type="NCBI Taxonomy" id="1756042"/>
    <lineage>
        <taxon>Bacteria</taxon>
        <taxon>Pseudomonadati</taxon>
        <taxon>Pseudomonadota</taxon>
        <taxon>Alphaproteobacteria</taxon>
        <taxon>Rhodobacterales</taxon>
        <taxon>Paracoccaceae</taxon>
        <taxon>Cypionkella</taxon>
    </lineage>
</organism>
<proteinExistence type="inferred from homology"/>
<dbReference type="Proteomes" id="UP001157355">
    <property type="component" value="Unassembled WGS sequence"/>
</dbReference>
<feature type="transmembrane region" description="Helical" evidence="8">
    <location>
        <begin position="65"/>
        <end position="83"/>
    </location>
</feature>
<dbReference type="Pfam" id="PF04066">
    <property type="entry name" value="MrpF_PhaF"/>
    <property type="match status" value="1"/>
</dbReference>
<keyword evidence="5 8" id="KW-0812">Transmembrane</keyword>
<sequence length="89" mass="9593">MLSYALTFAIACFAMALILNLIRLATAPTKPDRILTIDTMVINVIALIVLYGVQTQSSVNLDAALLLAMTGFISTIAFCKFLLRGGIIE</sequence>
<keyword evidence="4" id="KW-1003">Cell membrane</keyword>
<keyword evidence="10" id="KW-1185">Reference proteome</keyword>
<comment type="caution">
    <text evidence="9">The sequence shown here is derived from an EMBL/GenBank/DDBJ whole genome shotgun (WGS) entry which is preliminary data.</text>
</comment>
<gene>
    <name evidence="9" type="primary">phaF</name>
    <name evidence="9" type="ORF">GCM10010873_07660</name>
</gene>